<feature type="transmembrane region" description="Helical" evidence="2">
    <location>
        <begin position="450"/>
        <end position="472"/>
    </location>
</feature>
<evidence type="ECO:0000313" key="4">
    <source>
        <dbReference type="Proteomes" id="UP001497512"/>
    </source>
</evidence>
<dbReference type="EMBL" id="OZ019897">
    <property type="protein sequence ID" value="CAK9225876.1"/>
    <property type="molecule type" value="Genomic_DNA"/>
</dbReference>
<evidence type="ECO:0000256" key="2">
    <source>
        <dbReference type="SAM" id="Phobius"/>
    </source>
</evidence>
<evidence type="ECO:0000256" key="1">
    <source>
        <dbReference type="SAM" id="MobiDB-lite"/>
    </source>
</evidence>
<feature type="transmembrane region" description="Helical" evidence="2">
    <location>
        <begin position="273"/>
        <end position="289"/>
    </location>
</feature>
<feature type="transmembrane region" description="Helical" evidence="2">
    <location>
        <begin position="371"/>
        <end position="399"/>
    </location>
</feature>
<proteinExistence type="predicted"/>
<name>A0ABP0UNL7_9BRYO</name>
<organism evidence="3 4">
    <name type="scientific">Sphagnum troendelagicum</name>
    <dbReference type="NCBI Taxonomy" id="128251"/>
    <lineage>
        <taxon>Eukaryota</taxon>
        <taxon>Viridiplantae</taxon>
        <taxon>Streptophyta</taxon>
        <taxon>Embryophyta</taxon>
        <taxon>Bryophyta</taxon>
        <taxon>Sphagnophytina</taxon>
        <taxon>Sphagnopsida</taxon>
        <taxon>Sphagnales</taxon>
        <taxon>Sphagnaceae</taxon>
        <taxon>Sphagnum</taxon>
    </lineage>
</organism>
<dbReference type="Proteomes" id="UP001497512">
    <property type="component" value="Chromosome 5"/>
</dbReference>
<evidence type="ECO:0000313" key="3">
    <source>
        <dbReference type="EMBL" id="CAK9225876.1"/>
    </source>
</evidence>
<accession>A0ABP0UNL7</accession>
<sequence>MATRERLQLRQESVESLLVQAVRLCCVCWVPLLVLSLVSTLYGTAKDSYTLIPGLGFPSSSDMNNASLPQHQKFYPTELSYSNINSSSQGGRVSKLHDGGLYEGSEDKGLLARYIASFLISLDEAVMESLVDSRNRMAMYESGGVESPSVGPPLPSQSSETISTGFEVSSTMETKDGVALAQTQEARSDAIEAMEPIPQLSLRLRILGKNESYDTETLQDEGVKIGMPSAMLIGGRAVDRGVMPHMGLTVLFMLGVLAGAIMTFFAVLVFQHAALLGTVAYTVVSTYVGKRVSAVQAMKAGFRTGLLRLIWLAVLHDLIRDLLGLLIIKTAFGGVMKGEAVDHLVLRLSTMPFPILAPFRDADSSGWGMAFRIAVFVILDYVFDMLASCVYIMACWVTIMEREHWGFAALARACNLVTSVQNQVLSLKLLESLLCGRSARWVLQQFLGPFLSLLLVSAGQLYFCVCWLVLYFSARCKQETNPQFTHRVLEDFLDRVR</sequence>
<reference evidence="3" key="1">
    <citation type="submission" date="2024-02" db="EMBL/GenBank/DDBJ databases">
        <authorList>
            <consortium name="ELIXIR-Norway"/>
            <consortium name="Elixir Norway"/>
        </authorList>
    </citation>
    <scope>NUCLEOTIDE SEQUENCE</scope>
</reference>
<keyword evidence="2" id="KW-0472">Membrane</keyword>
<keyword evidence="2" id="KW-0812">Transmembrane</keyword>
<keyword evidence="2" id="KW-1133">Transmembrane helix</keyword>
<feature type="transmembrane region" description="Helical" evidence="2">
    <location>
        <begin position="246"/>
        <end position="267"/>
    </location>
</feature>
<evidence type="ECO:0008006" key="5">
    <source>
        <dbReference type="Google" id="ProtNLM"/>
    </source>
</evidence>
<protein>
    <recommendedName>
        <fullName evidence="5">Transmembrane protein</fullName>
    </recommendedName>
</protein>
<dbReference type="InterPro" id="IPR056715">
    <property type="entry name" value="DUF7813"/>
</dbReference>
<keyword evidence="4" id="KW-1185">Reference proteome</keyword>
<dbReference type="Pfam" id="PF25105">
    <property type="entry name" value="DUF7813"/>
    <property type="match status" value="1"/>
</dbReference>
<dbReference type="PANTHER" id="PTHR36353">
    <property type="entry name" value="TRANSMEMBRANE PROTEIN"/>
    <property type="match status" value="1"/>
</dbReference>
<dbReference type="PANTHER" id="PTHR36353:SF1">
    <property type="entry name" value="TRANSMEMBRANE PROTEIN"/>
    <property type="match status" value="1"/>
</dbReference>
<gene>
    <name evidence="3" type="ORF">CSSPTR1EN2_LOCUS17958</name>
</gene>
<feature type="region of interest" description="Disordered" evidence="1">
    <location>
        <begin position="142"/>
        <end position="161"/>
    </location>
</feature>